<organism evidence="2 3">
    <name type="scientific">Kingella bonacorsii</name>
    <dbReference type="NCBI Taxonomy" id="2796361"/>
    <lineage>
        <taxon>Bacteria</taxon>
        <taxon>Pseudomonadati</taxon>
        <taxon>Pseudomonadota</taxon>
        <taxon>Betaproteobacteria</taxon>
        <taxon>Neisseriales</taxon>
        <taxon>Neisseriaceae</taxon>
        <taxon>Kingella</taxon>
    </lineage>
</organism>
<keyword evidence="1" id="KW-1133">Transmembrane helix</keyword>
<evidence type="ECO:0000313" key="2">
    <source>
        <dbReference type="EMBL" id="MBK0395795.1"/>
    </source>
</evidence>
<feature type="transmembrane region" description="Helical" evidence="1">
    <location>
        <begin position="58"/>
        <end position="81"/>
    </location>
</feature>
<feature type="transmembrane region" description="Helical" evidence="1">
    <location>
        <begin position="137"/>
        <end position="166"/>
    </location>
</feature>
<protein>
    <submittedName>
        <fullName evidence="2">Uncharacterized protein</fullName>
    </submittedName>
</protein>
<keyword evidence="1" id="KW-0812">Transmembrane</keyword>
<gene>
    <name evidence="2" type="ORF">JDW22_04165</name>
</gene>
<accession>A0ABS1BR85</accession>
<keyword evidence="3" id="KW-1185">Reference proteome</keyword>
<name>A0ABS1BR85_9NEIS</name>
<comment type="caution">
    <text evidence="2">The sequence shown here is derived from an EMBL/GenBank/DDBJ whole genome shotgun (WGS) entry which is preliminary data.</text>
</comment>
<dbReference type="EMBL" id="JAEHNZ010000001">
    <property type="protein sequence ID" value="MBK0395795.1"/>
    <property type="molecule type" value="Genomic_DNA"/>
</dbReference>
<dbReference type="Proteomes" id="UP000614058">
    <property type="component" value="Unassembled WGS sequence"/>
</dbReference>
<keyword evidence="1" id="KW-0472">Membrane</keyword>
<dbReference type="RefSeq" id="WP_200521827.1">
    <property type="nucleotide sequence ID" value="NZ_JAEHNZ010000001.1"/>
</dbReference>
<evidence type="ECO:0000256" key="1">
    <source>
        <dbReference type="SAM" id="Phobius"/>
    </source>
</evidence>
<reference evidence="2 3" key="1">
    <citation type="journal article" date="2021" name="Pathogens">
        <title>Isolation and Characterization of Kingella bonacorsii sp. nov., A Novel Kingella Species Detected in a Stable Periodontitis Subject.</title>
        <authorList>
            <person name="Antezack A."/>
            <person name="Boxberger M."/>
            <person name="Rolland C."/>
            <person name="Monnet-Corti V."/>
            <person name="La Scola B."/>
        </authorList>
    </citation>
    <scope>NUCLEOTIDE SEQUENCE [LARGE SCALE GENOMIC DNA]</scope>
    <source>
        <strain evidence="2 3">Marseille-Q4569</strain>
    </source>
</reference>
<evidence type="ECO:0000313" key="3">
    <source>
        <dbReference type="Proteomes" id="UP000614058"/>
    </source>
</evidence>
<feature type="transmembrane region" description="Helical" evidence="1">
    <location>
        <begin position="6"/>
        <end position="26"/>
    </location>
</feature>
<proteinExistence type="predicted"/>
<feature type="transmembrane region" description="Helical" evidence="1">
    <location>
        <begin position="101"/>
        <end position="125"/>
    </location>
</feature>
<sequence>MLNTSALLLSSIIWSLLWMIFVAISVRHFPWTMAHDYPPDMQQATALPAPCPAQKRHAALFTALAFTLLFAFVIATTLLAYAERSASFATVLCHLWLMGMAWNAVDLLLVDWLLICTLASPLFIFPNTTHCAGRRDFRFHFVGFVKGCIAMSAISGVLAVLTFGLMHLTQ</sequence>